<dbReference type="InterPro" id="IPR050272">
    <property type="entry name" value="Isochorismatase-like_hydrls"/>
</dbReference>
<keyword evidence="1 3" id="KW-0378">Hydrolase</keyword>
<name>A0A1N7F116_9EURY</name>
<reference evidence="4" key="1">
    <citation type="submission" date="2017-01" db="EMBL/GenBank/DDBJ databases">
        <authorList>
            <person name="Varghese N."/>
            <person name="Submissions S."/>
        </authorList>
    </citation>
    <scope>NUCLEOTIDE SEQUENCE [LARGE SCALE GENOMIC DNA]</scope>
    <source>
        <strain evidence="4">CGMCC 1.7737</strain>
    </source>
</reference>
<evidence type="ECO:0000313" key="4">
    <source>
        <dbReference type="Proteomes" id="UP000186914"/>
    </source>
</evidence>
<keyword evidence="4" id="KW-1185">Reference proteome</keyword>
<organism evidence="3 4">
    <name type="scientific">Haladaptatus litoreus</name>
    <dbReference type="NCBI Taxonomy" id="553468"/>
    <lineage>
        <taxon>Archaea</taxon>
        <taxon>Methanobacteriati</taxon>
        <taxon>Methanobacteriota</taxon>
        <taxon>Stenosarchaea group</taxon>
        <taxon>Halobacteria</taxon>
        <taxon>Halobacteriales</taxon>
        <taxon>Haladaptataceae</taxon>
        <taxon>Haladaptatus</taxon>
    </lineage>
</organism>
<evidence type="ECO:0000313" key="3">
    <source>
        <dbReference type="EMBL" id="SIR93922.1"/>
    </source>
</evidence>
<accession>A0A1N7F116</accession>
<dbReference type="PANTHER" id="PTHR43540:SF1">
    <property type="entry name" value="ISOCHORISMATASE HYDROLASE"/>
    <property type="match status" value="1"/>
</dbReference>
<dbReference type="Proteomes" id="UP000186914">
    <property type="component" value="Unassembled WGS sequence"/>
</dbReference>
<dbReference type="OrthoDB" id="9194at2157"/>
<evidence type="ECO:0000256" key="1">
    <source>
        <dbReference type="ARBA" id="ARBA00022801"/>
    </source>
</evidence>
<dbReference type="PANTHER" id="PTHR43540">
    <property type="entry name" value="PEROXYUREIDOACRYLATE/UREIDOACRYLATE AMIDOHYDROLASE-RELATED"/>
    <property type="match status" value="1"/>
</dbReference>
<dbReference type="Pfam" id="PF00857">
    <property type="entry name" value="Isochorismatase"/>
    <property type="match status" value="1"/>
</dbReference>
<dbReference type="InterPro" id="IPR036380">
    <property type="entry name" value="Isochorismatase-like_sf"/>
</dbReference>
<sequence length="218" mass="24059">MSDKERVYDDAGMVGHSHDFGDRPALLVVDLQNGETDPDEPIGSDLSNVIENTNELIDISHEQDVPVVFARVVYRHPDAIDGGLWVEKIPALKEWTAGSYPTKLDERLHVENDDHILDKRHASAFHDTELGSMLTAMGIDTLVVTGCSTSGCIRSSVDDAAAQGFRTIVPKECVGDRSTEQHEAHLWDIDAKFADVLSMTKVAKYFRSINATKPTDRA</sequence>
<dbReference type="EMBL" id="FTNO01000007">
    <property type="protein sequence ID" value="SIR93922.1"/>
    <property type="molecule type" value="Genomic_DNA"/>
</dbReference>
<dbReference type="SUPFAM" id="SSF52499">
    <property type="entry name" value="Isochorismatase-like hydrolases"/>
    <property type="match status" value="1"/>
</dbReference>
<gene>
    <name evidence="3" type="ORF">SAMN05421858_4696</name>
</gene>
<protein>
    <submittedName>
        <fullName evidence="3">Maleamate amidohydrolase</fullName>
    </submittedName>
</protein>
<feature type="domain" description="Isochorismatase-like" evidence="2">
    <location>
        <begin position="25"/>
        <end position="199"/>
    </location>
</feature>
<evidence type="ECO:0000259" key="2">
    <source>
        <dbReference type="Pfam" id="PF00857"/>
    </source>
</evidence>
<dbReference type="AlphaFoldDB" id="A0A1N7F116"/>
<dbReference type="RefSeq" id="WP_076433087.1">
    <property type="nucleotide sequence ID" value="NZ_FTNO01000007.1"/>
</dbReference>
<dbReference type="GO" id="GO:0016787">
    <property type="term" value="F:hydrolase activity"/>
    <property type="evidence" value="ECO:0007669"/>
    <property type="project" value="UniProtKB-KW"/>
</dbReference>
<proteinExistence type="predicted"/>
<dbReference type="InterPro" id="IPR000868">
    <property type="entry name" value="Isochorismatase-like_dom"/>
</dbReference>
<dbReference type="Gene3D" id="3.40.50.850">
    <property type="entry name" value="Isochorismatase-like"/>
    <property type="match status" value="1"/>
</dbReference>